<sequence>MKVLWVSNSPIGPSAEILGKEYQGSSGGWIQSEYEALDKTLYQMFFLSTLPLVKRGEVLHKKDEKGEVFCVNAPRLSYGIKTPEILQKNIQEIIDRIKPDIIQIWGTETWLSNSVSKCITDAKKVIFIQGLIGVHKRYLGGYFGDLKEDKKYLRGESLLCKCKGIFRKRNFLRQADIEKETILNCRNVIVDSDFAKAYCSSISTDIVCYNHVLLPNNLFYQKKWDLKKCEKHTIFTVYGSSAEKGTQNLLKAVAIVRRKFPDVKVIIPGGYQLNQEGKLTSSKSDSFQNAMYNMIKNLDLEDNVKFTGRLSAEQMANTMEKCHIFVNPSCMEVHALSLRESMIVGLPCISAQCGSVVEFLQHKVNGLLYRYEEYESLAYYMNILFSNPEMCNDFSDKASKTFDRSDSKSLDLNRIYMNLFAE</sequence>
<name>A0A412NN92_MEDGN</name>
<dbReference type="CDD" id="cd03801">
    <property type="entry name" value="GT4_PimA-like"/>
    <property type="match status" value="1"/>
</dbReference>
<protein>
    <submittedName>
        <fullName evidence="2">Glycosyltransferase</fullName>
    </submittedName>
</protein>
<evidence type="ECO:0000259" key="1">
    <source>
        <dbReference type="Pfam" id="PF00534"/>
    </source>
</evidence>
<reference evidence="2 3" key="1">
    <citation type="submission" date="2018-08" db="EMBL/GenBank/DDBJ databases">
        <title>A genome reference for cultivated species of the human gut microbiota.</title>
        <authorList>
            <person name="Zou Y."/>
            <person name="Xue W."/>
            <person name="Luo G."/>
        </authorList>
    </citation>
    <scope>NUCLEOTIDE SEQUENCE [LARGE SCALE GENOMIC DNA]</scope>
    <source>
        <strain evidence="2 3">AF19-16AC</strain>
    </source>
</reference>
<evidence type="ECO:0000313" key="3">
    <source>
        <dbReference type="Proteomes" id="UP000283834"/>
    </source>
</evidence>
<dbReference type="PANTHER" id="PTHR12526:SF630">
    <property type="entry name" value="GLYCOSYLTRANSFERASE"/>
    <property type="match status" value="1"/>
</dbReference>
<dbReference type="GO" id="GO:0016757">
    <property type="term" value="F:glycosyltransferase activity"/>
    <property type="evidence" value="ECO:0007669"/>
    <property type="project" value="InterPro"/>
</dbReference>
<evidence type="ECO:0000313" key="2">
    <source>
        <dbReference type="EMBL" id="RGT41764.1"/>
    </source>
</evidence>
<accession>A0A412NN92</accession>
<dbReference type="AlphaFoldDB" id="A0A412NN92"/>
<dbReference type="Proteomes" id="UP000283834">
    <property type="component" value="Unassembled WGS sequence"/>
</dbReference>
<keyword evidence="2" id="KW-0808">Transferase</keyword>
<dbReference type="Pfam" id="PF00534">
    <property type="entry name" value="Glycos_transf_1"/>
    <property type="match status" value="1"/>
</dbReference>
<comment type="caution">
    <text evidence="2">The sequence shown here is derived from an EMBL/GenBank/DDBJ whole genome shotgun (WGS) entry which is preliminary data.</text>
</comment>
<organism evidence="2 3">
    <name type="scientific">Mediterraneibacter gnavus</name>
    <name type="common">Ruminococcus gnavus</name>
    <dbReference type="NCBI Taxonomy" id="33038"/>
    <lineage>
        <taxon>Bacteria</taxon>
        <taxon>Bacillati</taxon>
        <taxon>Bacillota</taxon>
        <taxon>Clostridia</taxon>
        <taxon>Lachnospirales</taxon>
        <taxon>Lachnospiraceae</taxon>
        <taxon>Mediterraneibacter</taxon>
    </lineage>
</organism>
<dbReference type="PANTHER" id="PTHR12526">
    <property type="entry name" value="GLYCOSYLTRANSFERASE"/>
    <property type="match status" value="1"/>
</dbReference>
<dbReference type="SUPFAM" id="SSF53756">
    <property type="entry name" value="UDP-Glycosyltransferase/glycogen phosphorylase"/>
    <property type="match status" value="1"/>
</dbReference>
<dbReference type="RefSeq" id="WP_118046384.1">
    <property type="nucleotide sequence ID" value="NZ_JADNIZ010000005.1"/>
</dbReference>
<dbReference type="InterPro" id="IPR001296">
    <property type="entry name" value="Glyco_trans_1"/>
</dbReference>
<dbReference type="EMBL" id="QRWQ01000001">
    <property type="protein sequence ID" value="RGT41764.1"/>
    <property type="molecule type" value="Genomic_DNA"/>
</dbReference>
<feature type="domain" description="Glycosyl transferase family 1" evidence="1">
    <location>
        <begin position="228"/>
        <end position="400"/>
    </location>
</feature>
<gene>
    <name evidence="2" type="ORF">DWX36_00560</name>
</gene>
<proteinExistence type="predicted"/>
<dbReference type="Gene3D" id="3.40.50.2000">
    <property type="entry name" value="Glycogen Phosphorylase B"/>
    <property type="match status" value="2"/>
</dbReference>